<dbReference type="GO" id="GO:0046933">
    <property type="term" value="F:proton-transporting ATP synthase activity, rotational mechanism"/>
    <property type="evidence" value="ECO:0007669"/>
    <property type="project" value="UniProtKB-UniRule"/>
</dbReference>
<accession>A0A088CIP0</accession>
<evidence type="ECO:0000256" key="6">
    <source>
        <dbReference type="ARBA" id="ARBA00022989"/>
    </source>
</evidence>
<keyword evidence="4 11" id="KW-0812">Transmembrane</keyword>
<keyword evidence="11" id="KW-0793">Thylakoid</keyword>
<dbReference type="Pfam" id="PF00430">
    <property type="entry name" value="ATP-synt_B"/>
    <property type="match status" value="1"/>
</dbReference>
<sequence>MVQLDFITSLVQDMKGPFFHTFSLGAIELGNGFGINTNILETNIINLSVVITVVIYAVGGALQELLENRKKVIFDSFNKAEEQFAKAQEALAEAQQAFNEAESKVQEIKTQGTTKIQQLKVALVEQTAQDADRLETSKETTLRLEQDRIKNALRRNLVVKAMTGASTKLEKALQDQGKQARVLETVIPTLSTAISDS</sequence>
<evidence type="ECO:0000256" key="10">
    <source>
        <dbReference type="ARBA" id="ARBA00025198"/>
    </source>
</evidence>
<name>A0A088CIP0_9CHLO</name>
<evidence type="ECO:0000256" key="1">
    <source>
        <dbReference type="ARBA" id="ARBA00004167"/>
    </source>
</evidence>
<keyword evidence="9 11" id="KW-0066">ATP synthesis</keyword>
<evidence type="ECO:0000256" key="11">
    <source>
        <dbReference type="HAMAP-Rule" id="MF_01398"/>
    </source>
</evidence>
<comment type="subcellular location">
    <subcellularLocation>
        <location evidence="1">Membrane</location>
        <topology evidence="1">Single-pass membrane protein</topology>
    </subcellularLocation>
    <subcellularLocation>
        <location evidence="11">Plastid</location>
        <location evidence="11">Chloroplast thylakoid membrane</location>
        <topology evidence="11">Single-pass membrane protein</topology>
    </subcellularLocation>
</comment>
<keyword evidence="13" id="KW-0175">Coiled coil</keyword>
<evidence type="ECO:0000256" key="9">
    <source>
        <dbReference type="ARBA" id="ARBA00023310"/>
    </source>
</evidence>
<gene>
    <name evidence="11 14" type="primary">atpF</name>
</gene>
<dbReference type="PANTHER" id="PTHR34264:SF3">
    <property type="entry name" value="ATP SYNTHASE SUBUNIT B, CHLOROPLASTIC"/>
    <property type="match status" value="1"/>
</dbReference>
<keyword evidence="14" id="KW-0934">Plastid</keyword>
<comment type="function">
    <text evidence="11">Component of the F(0) channel, it forms part of the peripheral stalk, linking F(1) to F(0).</text>
</comment>
<protein>
    <recommendedName>
        <fullName evidence="11">ATP synthase subunit b, chloroplastic</fullName>
    </recommendedName>
    <alternativeName>
        <fullName evidence="11">ATP synthase F(0) sector subunit b</fullName>
    </alternativeName>
    <alternativeName>
        <fullName evidence="11">ATPase subunit I</fullName>
    </alternativeName>
</protein>
<dbReference type="GO" id="GO:0045259">
    <property type="term" value="C:proton-transporting ATP synthase complex"/>
    <property type="evidence" value="ECO:0007669"/>
    <property type="project" value="UniProtKB-KW"/>
</dbReference>
<evidence type="ECO:0000256" key="7">
    <source>
        <dbReference type="ARBA" id="ARBA00023065"/>
    </source>
</evidence>
<keyword evidence="6 11" id="KW-1133">Transmembrane helix</keyword>
<evidence type="ECO:0000256" key="8">
    <source>
        <dbReference type="ARBA" id="ARBA00023136"/>
    </source>
</evidence>
<evidence type="ECO:0000256" key="4">
    <source>
        <dbReference type="ARBA" id="ARBA00022692"/>
    </source>
</evidence>
<reference evidence="14" key="1">
    <citation type="journal article" date="2014" name="BMC Genomics">
        <title>Six newly sequenced chloroplast genomes from prasinophyte green algae provide insights into the relationships among prasinophyte lineages and the diversity of streamlined genome architecture in picoplanktonic species.</title>
        <authorList>
            <person name="Lemieux C."/>
            <person name="Otis C."/>
            <person name="Turmel M."/>
        </authorList>
    </citation>
    <scope>NUCLEOTIDE SEQUENCE</scope>
</reference>
<organism evidence="14">
    <name type="scientific">prasinophyte sp. MBIC10622</name>
    <dbReference type="NCBI Taxonomy" id="156113"/>
    <lineage>
        <taxon>Eukaryota</taxon>
        <taxon>Viridiplantae</taxon>
        <taxon>Chlorophyta</taxon>
    </lineage>
</organism>
<keyword evidence="8 11" id="KW-0472">Membrane</keyword>
<dbReference type="PANTHER" id="PTHR34264">
    <property type="entry name" value="ATP SYNTHASE SUBUNIT B, CHLOROPLASTIC"/>
    <property type="match status" value="1"/>
</dbReference>
<comment type="miscellaneous">
    <text evidence="11">In plastids the F-type ATPase is also known as CF(1)CF(0).</text>
</comment>
<evidence type="ECO:0000256" key="12">
    <source>
        <dbReference type="RuleBase" id="RU003848"/>
    </source>
</evidence>
<comment type="subunit">
    <text evidence="11">F-type ATPases have 2 components, F(1) - the catalytic core - and F(0) - the membrane proton channel. F(1) has five subunits: alpha(3), beta(3), gamma(1), delta(1), epsilon(1). F(0) has four main subunits: a(1), b(1), b'(1) and c(10-14). The alpha and beta chains form an alternating ring which encloses part of the gamma chain. F(1) is attached to F(0) by a central stalk formed by the gamma and epsilon chains, while a peripheral stalk is formed by the delta, b and b' chains.</text>
</comment>
<dbReference type="GO" id="GO:0009535">
    <property type="term" value="C:chloroplast thylakoid membrane"/>
    <property type="evidence" value="ECO:0007669"/>
    <property type="project" value="UniProtKB-SubCell"/>
</dbReference>
<evidence type="ECO:0000256" key="2">
    <source>
        <dbReference type="ARBA" id="ARBA00022448"/>
    </source>
</evidence>
<comment type="function">
    <text evidence="10 11">F(1)F(0) ATP synthase produces ATP from ADP in the presence of a proton or sodium gradient. F-type ATPases consist of two structural domains, F(1) containing the extramembraneous catalytic core and F(0) containing the membrane proton channel, linked together by a central stalk and a peripheral stalk. During catalysis, ATP synthesis in the catalytic domain of F(1) is coupled via a rotary mechanism of the central stalk subunits to proton translocation.</text>
</comment>
<keyword evidence="3 11" id="KW-0138">CF(0)</keyword>
<dbReference type="CDD" id="cd06503">
    <property type="entry name" value="ATP-synt_Fo_b"/>
    <property type="match status" value="1"/>
</dbReference>
<keyword evidence="7 11" id="KW-0406">Ion transport</keyword>
<geneLocation type="chloroplast" evidence="14"/>
<dbReference type="HAMAP" id="MF_01398">
    <property type="entry name" value="ATP_synth_b_bprime"/>
    <property type="match status" value="1"/>
</dbReference>
<comment type="similarity">
    <text evidence="11 12">Belongs to the ATPase B chain family.</text>
</comment>
<dbReference type="InterPro" id="IPR002146">
    <property type="entry name" value="ATP_synth_b/b'su_bac/chlpt"/>
</dbReference>
<dbReference type="AlphaFoldDB" id="A0A088CIP0"/>
<evidence type="ECO:0000313" key="14">
    <source>
        <dbReference type="EMBL" id="AID67825.1"/>
    </source>
</evidence>
<feature type="coiled-coil region" evidence="13">
    <location>
        <begin position="77"/>
        <end position="111"/>
    </location>
</feature>
<keyword evidence="14" id="KW-0150">Chloroplast</keyword>
<keyword evidence="5 11" id="KW-0375">Hydrogen ion transport</keyword>
<keyword evidence="2 11" id="KW-0813">Transport</keyword>
<evidence type="ECO:0000256" key="3">
    <source>
        <dbReference type="ARBA" id="ARBA00022547"/>
    </source>
</evidence>
<evidence type="ECO:0000256" key="13">
    <source>
        <dbReference type="SAM" id="Coils"/>
    </source>
</evidence>
<evidence type="ECO:0000256" key="5">
    <source>
        <dbReference type="ARBA" id="ARBA00022781"/>
    </source>
</evidence>
<proteinExistence type="inferred from homology"/>
<dbReference type="EMBL" id="KJ746602">
    <property type="protein sequence ID" value="AID67825.1"/>
    <property type="molecule type" value="Genomic_DNA"/>
</dbReference>